<organism evidence="1 2">
    <name type="scientific">Amborella trichopoda</name>
    <dbReference type="NCBI Taxonomy" id="13333"/>
    <lineage>
        <taxon>Eukaryota</taxon>
        <taxon>Viridiplantae</taxon>
        <taxon>Streptophyta</taxon>
        <taxon>Embryophyta</taxon>
        <taxon>Tracheophyta</taxon>
        <taxon>Spermatophyta</taxon>
        <taxon>Magnoliopsida</taxon>
        <taxon>Amborellales</taxon>
        <taxon>Amborellaceae</taxon>
        <taxon>Amborella</taxon>
    </lineage>
</organism>
<dbReference type="Proteomes" id="UP000017836">
    <property type="component" value="Unassembled WGS sequence"/>
</dbReference>
<dbReference type="EMBL" id="KI396602">
    <property type="protein sequence ID" value="ERM97126.1"/>
    <property type="molecule type" value="Genomic_DNA"/>
</dbReference>
<gene>
    <name evidence="1" type="ORF">AMTR_s00126p00074230</name>
</gene>
<dbReference type="AlphaFoldDB" id="W1NN95"/>
<keyword evidence="2" id="KW-1185">Reference proteome</keyword>
<dbReference type="Gramene" id="ERM97126">
    <property type="protein sequence ID" value="ERM97126"/>
    <property type="gene ID" value="AMTR_s00126p00074230"/>
</dbReference>
<proteinExistence type="predicted"/>
<accession>W1NN95</accession>
<name>W1NN95_AMBTC</name>
<protein>
    <submittedName>
        <fullName evidence="1">Uncharacterized protein</fullName>
    </submittedName>
</protein>
<sequence>MEAMETCIMEYPSRQGTVCPESIDPGKVHGPHQRHRHRRRFIDLWFTLGFSILHEHGNLCNNISQLDEELWIGEKHIQRLIHQQEFLARQMVEFFVKESEEFVATQGQWERKDKISPRSLTLGQKKDDSSG</sequence>
<evidence type="ECO:0000313" key="1">
    <source>
        <dbReference type="EMBL" id="ERM97126.1"/>
    </source>
</evidence>
<dbReference type="HOGENOM" id="CLU_1930388_0_0_1"/>
<evidence type="ECO:0000313" key="2">
    <source>
        <dbReference type="Proteomes" id="UP000017836"/>
    </source>
</evidence>
<reference evidence="2" key="1">
    <citation type="journal article" date="2013" name="Science">
        <title>The Amborella genome and the evolution of flowering plants.</title>
        <authorList>
            <consortium name="Amborella Genome Project"/>
        </authorList>
    </citation>
    <scope>NUCLEOTIDE SEQUENCE [LARGE SCALE GENOMIC DNA]</scope>
</reference>